<dbReference type="SMART" id="SM00534">
    <property type="entry name" value="MUTSac"/>
    <property type="match status" value="1"/>
</dbReference>
<reference evidence="17 18" key="1">
    <citation type="journal article" date="2019" name="Sci. Rep.">
        <title>Comparative genomics of chytrid fungi reveal insights into the obligate biotrophic and pathogenic lifestyle of Synchytrium endobioticum.</title>
        <authorList>
            <person name="van de Vossenberg B.T.L.H."/>
            <person name="Warris S."/>
            <person name="Nguyen H.D.T."/>
            <person name="van Gent-Pelzer M.P.E."/>
            <person name="Joly D.L."/>
            <person name="van de Geest H.C."/>
            <person name="Bonants P.J.M."/>
            <person name="Smith D.S."/>
            <person name="Levesque C.A."/>
            <person name="van der Lee T.A.J."/>
        </authorList>
    </citation>
    <scope>NUCLEOTIDE SEQUENCE [LARGE SCALE GENOMIC DNA]</scope>
    <source>
        <strain evidence="17 18">CBS 809.83</strain>
    </source>
</reference>
<dbReference type="NCBIfam" id="NF003810">
    <property type="entry name" value="PRK05399.1"/>
    <property type="match status" value="1"/>
</dbReference>
<dbReference type="InterPro" id="IPR036678">
    <property type="entry name" value="MutS_con_dom_sf"/>
</dbReference>
<comment type="caution">
    <text evidence="17">The sequence shown here is derived from an EMBL/GenBank/DDBJ whole genome shotgun (WGS) entry which is preliminary data.</text>
</comment>
<dbReference type="Gene3D" id="1.10.1420.10">
    <property type="match status" value="2"/>
</dbReference>
<dbReference type="InterPro" id="IPR045076">
    <property type="entry name" value="MutS"/>
</dbReference>
<evidence type="ECO:0000256" key="4">
    <source>
        <dbReference type="ARBA" id="ARBA00022741"/>
    </source>
</evidence>
<keyword evidence="9" id="KW-0539">Nucleus</keyword>
<dbReference type="EMBL" id="QEAQ01000113">
    <property type="protein sequence ID" value="TPX55359.1"/>
    <property type="molecule type" value="Genomic_DNA"/>
</dbReference>
<evidence type="ECO:0000313" key="18">
    <source>
        <dbReference type="Proteomes" id="UP000318582"/>
    </source>
</evidence>
<name>A0A507DUD2_9FUNG</name>
<evidence type="ECO:0000256" key="7">
    <source>
        <dbReference type="ARBA" id="ARBA00023125"/>
    </source>
</evidence>
<keyword evidence="5 13" id="KW-0227">DNA damage</keyword>
<dbReference type="InterPro" id="IPR007860">
    <property type="entry name" value="DNA_mmatch_repair_MutS_con_dom"/>
</dbReference>
<evidence type="ECO:0000256" key="10">
    <source>
        <dbReference type="ARBA" id="ARBA00025902"/>
    </source>
</evidence>
<keyword evidence="4 13" id="KW-0547">Nucleotide-binding</keyword>
<dbReference type="Pfam" id="PF05192">
    <property type="entry name" value="MutS_III"/>
    <property type="match status" value="1"/>
</dbReference>
<dbReference type="InterPro" id="IPR027417">
    <property type="entry name" value="P-loop_NTPase"/>
</dbReference>
<dbReference type="PROSITE" id="PS00486">
    <property type="entry name" value="DNA_MISMATCH_REPAIR_2"/>
    <property type="match status" value="1"/>
</dbReference>
<feature type="compositionally biased region" description="Polar residues" evidence="15">
    <location>
        <begin position="69"/>
        <end position="79"/>
    </location>
</feature>
<evidence type="ECO:0000256" key="11">
    <source>
        <dbReference type="ARBA" id="ARBA00029792"/>
    </source>
</evidence>
<evidence type="ECO:0000256" key="2">
    <source>
        <dbReference type="ARBA" id="ARBA00007094"/>
    </source>
</evidence>
<comment type="subunit">
    <text evidence="10">Heterodimer consisting of MSH2-MSH3 (MutS beta). Forms a ternary complex with MutL alpha (MLH1-PMS1).</text>
</comment>
<dbReference type="Gene3D" id="3.40.50.300">
    <property type="entry name" value="P-loop containing nucleotide triphosphate hydrolases"/>
    <property type="match status" value="1"/>
</dbReference>
<comment type="subcellular location">
    <subcellularLocation>
        <location evidence="1">Nucleus</location>
    </subcellularLocation>
</comment>
<gene>
    <name evidence="17" type="ORF">PhCBS80983_g05387</name>
</gene>
<feature type="region of interest" description="Disordered" evidence="15">
    <location>
        <begin position="209"/>
        <end position="245"/>
    </location>
</feature>
<dbReference type="SUPFAM" id="SSF48334">
    <property type="entry name" value="DNA repair protein MutS, domain III"/>
    <property type="match status" value="1"/>
</dbReference>
<evidence type="ECO:0000256" key="12">
    <source>
        <dbReference type="ARBA" id="ARBA00073774"/>
    </source>
</evidence>
<comment type="similarity">
    <text evidence="2">Belongs to the DNA mismatch repair MutS family. MSH3 subfamily.</text>
</comment>
<dbReference type="InterPro" id="IPR007696">
    <property type="entry name" value="DNA_mismatch_repair_MutS_core"/>
</dbReference>
<evidence type="ECO:0000256" key="14">
    <source>
        <dbReference type="SAM" id="Coils"/>
    </source>
</evidence>
<evidence type="ECO:0000259" key="16">
    <source>
        <dbReference type="PROSITE" id="PS00486"/>
    </source>
</evidence>
<keyword evidence="8 13" id="KW-0234">DNA repair</keyword>
<evidence type="ECO:0000256" key="3">
    <source>
        <dbReference type="ARBA" id="ARBA00022151"/>
    </source>
</evidence>
<evidence type="ECO:0000256" key="15">
    <source>
        <dbReference type="SAM" id="MobiDB-lite"/>
    </source>
</evidence>
<dbReference type="PANTHER" id="PTHR11361">
    <property type="entry name" value="DNA MISMATCH REPAIR PROTEIN MUTS FAMILY MEMBER"/>
    <property type="match status" value="1"/>
</dbReference>
<sequence length="1146" mass="127804">MSGKRKASKEPRSASKKVKAGGKGGSSIQPTISSFFATKPATEAGASTQASPSPCPSPLSGRREKENDANTGNGSQVPQLTGLRDVGREPLEAAALLGGVDHMDVDSPSPKMKRSRRVPLIVSEDEDEPPENPRIVRTAFAKRTNAGRIMKRTEIYRYNKTRLLSEPIGHNMSTPAVPSAERDAMRSKFLEKFTIDEIAPVDPEQAIVHEDGSDGESEPVTETRLPVSRPKGSAIKKTPASKRKPQYTPLEQQFLEIKAQNPDCLLLIEVGYKFRFFGEDAKNAAKELNIVAYKDHSMYTAGIPTHRLHVHVQKLVQLGYKVGIVRQMETAALKAAGDNKSAPFVRKLMNVYTKGTFVDDLETDNGSFEPRSSYLLCINEELGKTGDGAHFSIVAVQLHTGDIIFDEFEDNHFRNELETRFMHIQPSEIILTANAMSDITEKLLKHLCGTVGATGDAIRVERVKDMFLDHSTARKALAEFYEKPLVDEGMRQDDGTILGVEIYSQALSLPRRIITCLAALLKYLTQFGLENVLRLTKSFSPFASVAHMVLNANTLSSLEIFQNQTDYTEKGSLLWILDHTKTKFGRRLIKKWIGRPLVQIEQLQQRIDAVEELLVEDAKENPLVRRIKGLVCQLPDLERSIVRIHYGRCAPSELYNTLLAFEKITTSVTPDAADRFTSPLLRRIYAALPGLRKDISIFRELVDEEAARKNDKLDLFRNTSKWPEIAQLKENIVEVEEDLTNHLRDVRKELKKPSLAFVTVAGIEYLVEVPAAQAPTVPKSWIKISNTKAVSRFHTPVVIEKIKERDRFREQLTMACGSAYQDFLRQVADNYEQLRESVQSMATMDCLFSLATTATVATQPGYCKPEFVTDATVAVEDGRHPMVESLIGDYVPNDIDLTNDRRCLLITGPNMGGKSSYVRQVALIVIMGQIGSYVPAKSAKLGIFESVHTRMGASDDLAGGQSTFMKELQETSDIMRVATDRSLVILDELGRGTSTHDGTAIAYAALRHFLTTIRSLTLFVTHYPILGQLEREFPGVLRNCHMAFHETEEGGEGADGHAIIFLYKLTNGLAHKSYGLNVARLANLPEKLLAVAKQKAAELEFEMEQRKQENRQRQKQRVFKQILAGDAPLTQQSPIVRQLLEDHNGD</sequence>
<dbReference type="InterPro" id="IPR007861">
    <property type="entry name" value="DNA_mismatch_repair_MutS_clamp"/>
</dbReference>
<dbReference type="FunFam" id="3.40.1170.10:FF:000004">
    <property type="entry name" value="DNA mismatch repair protein"/>
    <property type="match status" value="1"/>
</dbReference>
<comment type="function">
    <text evidence="13">Component of the post-replicative DNA mismatch repair system (MMR).</text>
</comment>
<dbReference type="GO" id="GO:0140664">
    <property type="term" value="F:ATP-dependent DNA damage sensor activity"/>
    <property type="evidence" value="ECO:0007669"/>
    <property type="project" value="InterPro"/>
</dbReference>
<protein>
    <recommendedName>
        <fullName evidence="3 12">DNA mismatch repair protein MSH3</fullName>
    </recommendedName>
    <alternativeName>
        <fullName evidence="3 12">DNA mismatch repair protein MSH3</fullName>
    </alternativeName>
    <alternativeName>
        <fullName evidence="11">MutS protein homolog 3</fullName>
    </alternativeName>
</protein>
<dbReference type="Proteomes" id="UP000318582">
    <property type="component" value="Unassembled WGS sequence"/>
</dbReference>
<dbReference type="Pfam" id="PF01624">
    <property type="entry name" value="MutS_I"/>
    <property type="match status" value="1"/>
</dbReference>
<keyword evidence="6" id="KW-0067">ATP-binding</keyword>
<keyword evidence="7 13" id="KW-0238">DNA-binding</keyword>
<evidence type="ECO:0000256" key="9">
    <source>
        <dbReference type="ARBA" id="ARBA00023242"/>
    </source>
</evidence>
<dbReference type="GO" id="GO:0006312">
    <property type="term" value="P:mitotic recombination"/>
    <property type="evidence" value="ECO:0007669"/>
    <property type="project" value="TreeGrafter"/>
</dbReference>
<feature type="domain" description="DNA mismatch repair proteins mutS family" evidence="16">
    <location>
        <begin position="982"/>
        <end position="998"/>
    </location>
</feature>
<dbReference type="AlphaFoldDB" id="A0A507DUD2"/>
<dbReference type="GO" id="GO:0006298">
    <property type="term" value="P:mismatch repair"/>
    <property type="evidence" value="ECO:0007669"/>
    <property type="project" value="InterPro"/>
</dbReference>
<dbReference type="InterPro" id="IPR000432">
    <property type="entry name" value="DNA_mismatch_repair_MutS_C"/>
</dbReference>
<dbReference type="SUPFAM" id="SSF52540">
    <property type="entry name" value="P-loop containing nucleoside triphosphate hydrolases"/>
    <property type="match status" value="1"/>
</dbReference>
<feature type="coiled-coil region" evidence="14">
    <location>
        <begin position="1089"/>
        <end position="1116"/>
    </location>
</feature>
<dbReference type="InterPro" id="IPR036187">
    <property type="entry name" value="DNA_mismatch_repair_MutS_sf"/>
</dbReference>
<dbReference type="STRING" id="109895.A0A507DUD2"/>
<evidence type="ECO:0000313" key="17">
    <source>
        <dbReference type="EMBL" id="TPX55359.1"/>
    </source>
</evidence>
<dbReference type="Gene3D" id="3.40.1170.10">
    <property type="entry name" value="DNA repair protein MutS, domain I"/>
    <property type="match status" value="1"/>
</dbReference>
<evidence type="ECO:0000256" key="8">
    <source>
        <dbReference type="ARBA" id="ARBA00023204"/>
    </source>
</evidence>
<dbReference type="FunFam" id="1.10.1420.10:FF:000004">
    <property type="entry name" value="DNA mismatch repair protein Msh3"/>
    <property type="match status" value="1"/>
</dbReference>
<dbReference type="InterPro" id="IPR007695">
    <property type="entry name" value="DNA_mismatch_repair_MutS-lik_N"/>
</dbReference>
<dbReference type="PANTHER" id="PTHR11361:SF122">
    <property type="entry name" value="DNA MISMATCH REPAIR PROTEIN MSH3"/>
    <property type="match status" value="1"/>
</dbReference>
<proteinExistence type="inferred from homology"/>
<dbReference type="GO" id="GO:0005524">
    <property type="term" value="F:ATP binding"/>
    <property type="evidence" value="ECO:0007669"/>
    <property type="project" value="UniProtKB-KW"/>
</dbReference>
<dbReference type="GO" id="GO:0005634">
    <property type="term" value="C:nucleus"/>
    <property type="evidence" value="ECO:0007669"/>
    <property type="project" value="UniProtKB-SubCell"/>
</dbReference>
<keyword evidence="14" id="KW-0175">Coiled coil</keyword>
<dbReference type="SUPFAM" id="SSF53150">
    <property type="entry name" value="DNA repair protein MutS, domain II"/>
    <property type="match status" value="1"/>
</dbReference>
<accession>A0A507DUD2</accession>
<dbReference type="SUPFAM" id="SSF55271">
    <property type="entry name" value="DNA repair protein MutS, domain I"/>
    <property type="match status" value="1"/>
</dbReference>
<dbReference type="FunFam" id="3.40.50.300:FF:000870">
    <property type="entry name" value="MutS protein homolog 4"/>
    <property type="match status" value="1"/>
</dbReference>
<dbReference type="GO" id="GO:0030983">
    <property type="term" value="F:mismatched DNA binding"/>
    <property type="evidence" value="ECO:0007669"/>
    <property type="project" value="InterPro"/>
</dbReference>
<keyword evidence="18" id="KW-1185">Reference proteome</keyword>
<evidence type="ECO:0000256" key="13">
    <source>
        <dbReference type="RuleBase" id="RU003756"/>
    </source>
</evidence>
<dbReference type="Pfam" id="PF00488">
    <property type="entry name" value="MutS_V"/>
    <property type="match status" value="1"/>
</dbReference>
<evidence type="ECO:0000256" key="1">
    <source>
        <dbReference type="ARBA" id="ARBA00004123"/>
    </source>
</evidence>
<dbReference type="SMART" id="SM00533">
    <property type="entry name" value="MUTSd"/>
    <property type="match status" value="1"/>
</dbReference>
<dbReference type="Gene3D" id="3.30.420.110">
    <property type="entry name" value="MutS, connector domain"/>
    <property type="match status" value="1"/>
</dbReference>
<feature type="region of interest" description="Disordered" evidence="15">
    <location>
        <begin position="1"/>
        <end position="117"/>
    </location>
</feature>
<organism evidence="17 18">
    <name type="scientific">Powellomyces hirtus</name>
    <dbReference type="NCBI Taxonomy" id="109895"/>
    <lineage>
        <taxon>Eukaryota</taxon>
        <taxon>Fungi</taxon>
        <taxon>Fungi incertae sedis</taxon>
        <taxon>Chytridiomycota</taxon>
        <taxon>Chytridiomycota incertae sedis</taxon>
        <taxon>Chytridiomycetes</taxon>
        <taxon>Spizellomycetales</taxon>
        <taxon>Powellomycetaceae</taxon>
        <taxon>Powellomyces</taxon>
    </lineage>
</organism>
<evidence type="ECO:0000256" key="6">
    <source>
        <dbReference type="ARBA" id="ARBA00022840"/>
    </source>
</evidence>
<dbReference type="InterPro" id="IPR016151">
    <property type="entry name" value="DNA_mismatch_repair_MutS_N"/>
</dbReference>
<dbReference type="Pfam" id="PF05188">
    <property type="entry name" value="MutS_II"/>
    <property type="match status" value="1"/>
</dbReference>
<evidence type="ECO:0000256" key="5">
    <source>
        <dbReference type="ARBA" id="ARBA00022763"/>
    </source>
</evidence>
<dbReference type="Pfam" id="PF05190">
    <property type="entry name" value="MutS_IV"/>
    <property type="match status" value="1"/>
</dbReference>